<dbReference type="InterPro" id="IPR029044">
    <property type="entry name" value="Nucleotide-diphossugar_trans"/>
</dbReference>
<organism evidence="2 3">
    <name type="scientific">Flavobacterium saliperosum</name>
    <dbReference type="NCBI Taxonomy" id="329186"/>
    <lineage>
        <taxon>Bacteria</taxon>
        <taxon>Pseudomonadati</taxon>
        <taxon>Bacteroidota</taxon>
        <taxon>Flavobacteriia</taxon>
        <taxon>Flavobacteriales</taxon>
        <taxon>Flavobacteriaceae</taxon>
        <taxon>Flavobacterium</taxon>
    </lineage>
</organism>
<protein>
    <submittedName>
        <fullName evidence="2">Glycosyltransferase involved in cell wall bisynthesis</fullName>
    </submittedName>
</protein>
<feature type="domain" description="Glycosyltransferase 2-like" evidence="1">
    <location>
        <begin position="11"/>
        <end position="140"/>
    </location>
</feature>
<gene>
    <name evidence="2" type="ORF">SAMN02927925_01701</name>
</gene>
<dbReference type="PANTHER" id="PTHR22916:SF3">
    <property type="entry name" value="UDP-GLCNAC:BETAGAL BETA-1,3-N-ACETYLGLUCOSAMINYLTRANSFERASE-LIKE PROTEIN 1"/>
    <property type="match status" value="1"/>
</dbReference>
<evidence type="ECO:0000313" key="3">
    <source>
        <dbReference type="Proteomes" id="UP000182124"/>
    </source>
</evidence>
<dbReference type="Proteomes" id="UP000182124">
    <property type="component" value="Unassembled WGS sequence"/>
</dbReference>
<dbReference type="eggNOG" id="COG1216">
    <property type="taxonomic scope" value="Bacteria"/>
</dbReference>
<proteinExistence type="predicted"/>
<name>A0A1G4VS58_9FLAO</name>
<reference evidence="2 3" key="1">
    <citation type="submission" date="2016-10" db="EMBL/GenBank/DDBJ databases">
        <authorList>
            <person name="de Groot N.N."/>
        </authorList>
    </citation>
    <scope>NUCLEOTIDE SEQUENCE [LARGE SCALE GENOMIC DNA]</scope>
    <source>
        <strain evidence="2 3">CGMCC 1.3801</strain>
    </source>
</reference>
<evidence type="ECO:0000259" key="1">
    <source>
        <dbReference type="Pfam" id="PF00535"/>
    </source>
</evidence>
<dbReference type="PANTHER" id="PTHR22916">
    <property type="entry name" value="GLYCOSYLTRANSFERASE"/>
    <property type="match status" value="1"/>
</dbReference>
<evidence type="ECO:0000313" key="2">
    <source>
        <dbReference type="EMBL" id="SCX11115.1"/>
    </source>
</evidence>
<dbReference type="Gene3D" id="3.90.550.10">
    <property type="entry name" value="Spore Coat Polysaccharide Biosynthesis Protein SpsA, Chain A"/>
    <property type="match status" value="1"/>
</dbReference>
<keyword evidence="2" id="KW-0808">Transferase</keyword>
<dbReference type="EMBL" id="FMTY01000003">
    <property type="protein sequence ID" value="SCX11115.1"/>
    <property type="molecule type" value="Genomic_DNA"/>
</dbReference>
<dbReference type="CDD" id="cd00761">
    <property type="entry name" value="Glyco_tranf_GTA_type"/>
    <property type="match status" value="1"/>
</dbReference>
<sequence>MTVRMQSPLLSVIMPVYNGEKYLSETIDSILNQTFTDFELLILNDNSTDGTQAIIESYQQKDSRIKVIVKEANVGPANLRNEGFSLSKGEYVALMDADDIALPSRFEKQVQVLNTKPEVGVCGTWFTFFGGKKDKTVRQPENHAKIKVSFLSSCSIGNPTVMVRKSALGAYRFENQYVPVEDYDLWSRMITATDFYIVQESLLQYRQHDSNISKTKIDNVNRSVRAVKINMLKQFGIDSSDANIDAYLNALTLKRKLTPEEIKQTIKAAKFLISQNEKLGNFDAKLLKKQIDSVLLRTVRNAKKYDMSFFNYLKKEENDLFRRIGFLDKTLLFFKCVTG</sequence>
<dbReference type="STRING" id="329186.SAMN02927925_01701"/>
<dbReference type="InterPro" id="IPR001173">
    <property type="entry name" value="Glyco_trans_2-like"/>
</dbReference>
<dbReference type="GO" id="GO:0016758">
    <property type="term" value="F:hexosyltransferase activity"/>
    <property type="evidence" value="ECO:0007669"/>
    <property type="project" value="UniProtKB-ARBA"/>
</dbReference>
<dbReference type="SUPFAM" id="SSF53448">
    <property type="entry name" value="Nucleotide-diphospho-sugar transferases"/>
    <property type="match status" value="1"/>
</dbReference>
<dbReference type="AlphaFoldDB" id="A0A1G4VS58"/>
<accession>A0A1G4VS58</accession>
<dbReference type="Pfam" id="PF00535">
    <property type="entry name" value="Glycos_transf_2"/>
    <property type="match status" value="1"/>
</dbReference>